<evidence type="ECO:0000259" key="1">
    <source>
        <dbReference type="Pfam" id="PF20109"/>
    </source>
</evidence>
<keyword evidence="3" id="KW-1185">Reference proteome</keyword>
<dbReference type="EMBL" id="JAVIJF010000021">
    <property type="protein sequence ID" value="MDX8527877.1"/>
    <property type="molecule type" value="Genomic_DNA"/>
</dbReference>
<name>A0ABU4ZTW5_9HYPH</name>
<organism evidence="2 3">
    <name type="scientific">Mesorhizobium montanum</name>
    <dbReference type="NCBI Taxonomy" id="3072323"/>
    <lineage>
        <taxon>Bacteria</taxon>
        <taxon>Pseudomonadati</taxon>
        <taxon>Pseudomonadota</taxon>
        <taxon>Alphaproteobacteria</taxon>
        <taxon>Hyphomicrobiales</taxon>
        <taxon>Phyllobacteriaceae</taxon>
        <taxon>Mesorhizobium</taxon>
    </lineage>
</organism>
<protein>
    <submittedName>
        <fullName evidence="2">DUF6499 domain-containing protein</fullName>
    </submittedName>
</protein>
<evidence type="ECO:0000313" key="3">
    <source>
        <dbReference type="Proteomes" id="UP001276840"/>
    </source>
</evidence>
<dbReference type="Pfam" id="PF20109">
    <property type="entry name" value="Trans_reg_dom"/>
    <property type="match status" value="1"/>
</dbReference>
<evidence type="ECO:0000313" key="2">
    <source>
        <dbReference type="EMBL" id="MDX8527877.1"/>
    </source>
</evidence>
<sequence>MKPDTSRWRDSTSYEFFDSLPVEGLAWECLRRWNSYHRFYAALARLGAETQPFPTEAQKRWGLRFRRPSRPVRIDARRSVVASCRPRSAGPRAVAGFPVIRPVHGARRDQCSPRQSAGVARHP</sequence>
<accession>A0ABU4ZTW5</accession>
<comment type="caution">
    <text evidence="2">The sequence shown here is derived from an EMBL/GenBank/DDBJ whole genome shotgun (WGS) entry which is preliminary data.</text>
</comment>
<reference evidence="2 3" key="1">
    <citation type="submission" date="2023-08" db="EMBL/GenBank/DDBJ databases">
        <title>Implementing the SeqCode for naming new Mesorhizobium species isolated from Vachellia karroo root nodules.</title>
        <authorList>
            <person name="Van Lill M."/>
        </authorList>
    </citation>
    <scope>NUCLEOTIDE SEQUENCE [LARGE SCALE GENOMIC DNA]</scope>
    <source>
        <strain evidence="2 3">MSK 1335</strain>
    </source>
</reference>
<dbReference type="Proteomes" id="UP001276840">
    <property type="component" value="Unassembled WGS sequence"/>
</dbReference>
<feature type="domain" description="Transcriptional regulator-like" evidence="1">
    <location>
        <begin position="7"/>
        <end position="66"/>
    </location>
</feature>
<dbReference type="InterPro" id="IPR045465">
    <property type="entry name" value="Trans_reg_dom"/>
</dbReference>
<dbReference type="RefSeq" id="WP_320235821.1">
    <property type="nucleotide sequence ID" value="NZ_JAVIJF010000021.1"/>
</dbReference>
<gene>
    <name evidence="2" type="ORF">RFM68_25610</name>
</gene>
<proteinExistence type="predicted"/>